<dbReference type="VEuPathDB" id="TrichDB:TVAGG3_0600760"/>
<dbReference type="Gene3D" id="2.60.120.260">
    <property type="entry name" value="Galactose-binding domain-like"/>
    <property type="match status" value="1"/>
</dbReference>
<dbReference type="KEGG" id="tva:5465301"/>
<reference evidence="1" key="2">
    <citation type="journal article" date="2007" name="Science">
        <title>Draft genome sequence of the sexually transmitted pathogen Trichomonas vaginalis.</title>
        <authorList>
            <person name="Carlton J.M."/>
            <person name="Hirt R.P."/>
            <person name="Silva J.C."/>
            <person name="Delcher A.L."/>
            <person name="Schatz M."/>
            <person name="Zhao Q."/>
            <person name="Wortman J.R."/>
            <person name="Bidwell S.L."/>
            <person name="Alsmark U.C.M."/>
            <person name="Besteiro S."/>
            <person name="Sicheritz-Ponten T."/>
            <person name="Noel C.J."/>
            <person name="Dacks J.B."/>
            <person name="Foster P.G."/>
            <person name="Simillion C."/>
            <person name="Van de Peer Y."/>
            <person name="Miranda-Saavedra D."/>
            <person name="Barton G.J."/>
            <person name="Westrop G.D."/>
            <person name="Mueller S."/>
            <person name="Dessi D."/>
            <person name="Fiori P.L."/>
            <person name="Ren Q."/>
            <person name="Paulsen I."/>
            <person name="Zhang H."/>
            <person name="Bastida-Corcuera F.D."/>
            <person name="Simoes-Barbosa A."/>
            <person name="Brown M.T."/>
            <person name="Hayes R.D."/>
            <person name="Mukherjee M."/>
            <person name="Okumura C.Y."/>
            <person name="Schneider R."/>
            <person name="Smith A.J."/>
            <person name="Vanacova S."/>
            <person name="Villalvazo M."/>
            <person name="Haas B.J."/>
            <person name="Pertea M."/>
            <person name="Feldblyum T.V."/>
            <person name="Utterback T.R."/>
            <person name="Shu C.L."/>
            <person name="Osoegawa K."/>
            <person name="de Jong P.J."/>
            <person name="Hrdy I."/>
            <person name="Horvathova L."/>
            <person name="Zubacova Z."/>
            <person name="Dolezal P."/>
            <person name="Malik S.B."/>
            <person name="Logsdon J.M. Jr."/>
            <person name="Henze K."/>
            <person name="Gupta A."/>
            <person name="Wang C.C."/>
            <person name="Dunne R.L."/>
            <person name="Upcroft J.A."/>
            <person name="Upcroft P."/>
            <person name="White O."/>
            <person name="Salzberg S.L."/>
            <person name="Tang P."/>
            <person name="Chiu C.-H."/>
            <person name="Lee Y.-S."/>
            <person name="Embley T.M."/>
            <person name="Coombs G.H."/>
            <person name="Mottram J.C."/>
            <person name="Tachezy J."/>
            <person name="Fraser-Liggett C.M."/>
            <person name="Johnson P.J."/>
        </authorList>
    </citation>
    <scope>NUCLEOTIDE SEQUENCE [LARGE SCALE GENOMIC DNA]</scope>
    <source>
        <strain evidence="1">G3</strain>
    </source>
</reference>
<dbReference type="AlphaFoldDB" id="A2DIG7"/>
<dbReference type="PANTHER" id="PTHR47457">
    <property type="entry name" value="OS05G0345500 PROTEIN"/>
    <property type="match status" value="1"/>
</dbReference>
<protein>
    <recommendedName>
        <fullName evidence="3">F5/8 type C domain containing protein</fullName>
    </recommendedName>
</protein>
<dbReference type="Proteomes" id="UP000001542">
    <property type="component" value="Unassembled WGS sequence"/>
</dbReference>
<evidence type="ECO:0000313" key="1">
    <source>
        <dbReference type="EMBL" id="EAY19771.1"/>
    </source>
</evidence>
<reference evidence="1" key="1">
    <citation type="submission" date="2006-10" db="EMBL/GenBank/DDBJ databases">
        <authorList>
            <person name="Amadeo P."/>
            <person name="Zhao Q."/>
            <person name="Wortman J."/>
            <person name="Fraser-Liggett C."/>
            <person name="Carlton J."/>
        </authorList>
    </citation>
    <scope>NUCLEOTIDE SEQUENCE</scope>
    <source>
        <strain evidence="1">G3</strain>
    </source>
</reference>
<proteinExistence type="predicted"/>
<sequence length="438" mass="49962">MSFSLSSNGLANIAALPVNEEDNFVINIGSIQFNCAKYVAAFISPIITKLLKEDQLISSFLIDTSCNNPTMIESFMAKLLSGQKFDINSQNSKYIKEIGTALQNSEIVESVDKAISTKSTYSPKNIIQIIKEKSNHTLNITDEVDYAAKNISFLPRSELLDLDLDLIDQILSSPNLLIENEDWLAELIFDICKSNENQNAAFLFHNINFEYLSTSGVTRFLKVVNHKNLTGPVWSALTQRLTHDIVQSTIDVKRYFTGFKPEETIVDDKVKKIEFTGNPFEGIIHEMTKETGQNPHAARVVEITSSSKERSHPWNILDYNWTGWFYTRNIPDSWIQMDFKNKRIAPTWYSIKSDGNSCSHIKNWVLEGSDDATNWSMVDEQRDNSILNGQFNVGTFKCSKSRFYRYFRIRQIDLNTSGNNYLGMCNFEMFGSIKDNVE</sequence>
<dbReference type="PANTHER" id="PTHR47457:SF1">
    <property type="entry name" value="BTB DOMAIN-CONTAINING PROTEIN-RELATED"/>
    <property type="match status" value="1"/>
</dbReference>
<dbReference type="SMR" id="A2DIG7"/>
<dbReference type="RefSeq" id="XP_001580757.1">
    <property type="nucleotide sequence ID" value="XM_001580707.1"/>
</dbReference>
<dbReference type="InParanoid" id="A2DIG7"/>
<accession>A2DIG7</accession>
<evidence type="ECO:0000313" key="2">
    <source>
        <dbReference type="Proteomes" id="UP000001542"/>
    </source>
</evidence>
<gene>
    <name evidence="1" type="ORF">TVAG_178150</name>
</gene>
<dbReference type="EMBL" id="DS113204">
    <property type="protein sequence ID" value="EAY19771.1"/>
    <property type="molecule type" value="Genomic_DNA"/>
</dbReference>
<keyword evidence="2" id="KW-1185">Reference proteome</keyword>
<dbReference type="InterPro" id="IPR008979">
    <property type="entry name" value="Galactose-bd-like_sf"/>
</dbReference>
<dbReference type="VEuPathDB" id="TrichDB:TVAG_178150"/>
<dbReference type="STRING" id="5722.A2DIG7"/>
<organism evidence="1 2">
    <name type="scientific">Trichomonas vaginalis (strain ATCC PRA-98 / G3)</name>
    <dbReference type="NCBI Taxonomy" id="412133"/>
    <lineage>
        <taxon>Eukaryota</taxon>
        <taxon>Metamonada</taxon>
        <taxon>Parabasalia</taxon>
        <taxon>Trichomonadida</taxon>
        <taxon>Trichomonadidae</taxon>
        <taxon>Trichomonas</taxon>
    </lineage>
</organism>
<evidence type="ECO:0008006" key="3">
    <source>
        <dbReference type="Google" id="ProtNLM"/>
    </source>
</evidence>
<name>A2DIG7_TRIV3</name>
<dbReference type="SUPFAM" id="SSF49785">
    <property type="entry name" value="Galactose-binding domain-like"/>
    <property type="match status" value="1"/>
</dbReference>
<dbReference type="OrthoDB" id="5966876at2759"/>